<dbReference type="SMART" id="SM00388">
    <property type="entry name" value="HisKA"/>
    <property type="match status" value="1"/>
</dbReference>
<dbReference type="InterPro" id="IPR011006">
    <property type="entry name" value="CheY-like_superfamily"/>
</dbReference>
<evidence type="ECO:0000256" key="2">
    <source>
        <dbReference type="ARBA" id="ARBA00012438"/>
    </source>
</evidence>
<proteinExistence type="predicted"/>
<evidence type="ECO:0000256" key="1">
    <source>
        <dbReference type="ARBA" id="ARBA00000085"/>
    </source>
</evidence>
<dbReference type="AlphaFoldDB" id="A0A2M7G5S8"/>
<evidence type="ECO:0000259" key="6">
    <source>
        <dbReference type="PROSITE" id="PS50110"/>
    </source>
</evidence>
<dbReference type="Gene3D" id="3.40.50.2300">
    <property type="match status" value="1"/>
</dbReference>
<name>A0A2M7G5S8_9BACT</name>
<keyword evidence="3 4" id="KW-0597">Phosphoprotein</keyword>
<evidence type="ECO:0000313" key="7">
    <source>
        <dbReference type="EMBL" id="PIW17351.1"/>
    </source>
</evidence>
<dbReference type="PROSITE" id="PS50110">
    <property type="entry name" value="RESPONSE_REGULATORY"/>
    <property type="match status" value="1"/>
</dbReference>
<dbReference type="PRINTS" id="PR00344">
    <property type="entry name" value="BCTRLSENSOR"/>
</dbReference>
<dbReference type="Pfam" id="PF02518">
    <property type="entry name" value="HATPase_c"/>
    <property type="match status" value="1"/>
</dbReference>
<gene>
    <name evidence="7" type="ORF">COW36_09245</name>
</gene>
<dbReference type="GO" id="GO:0000155">
    <property type="term" value="F:phosphorelay sensor kinase activity"/>
    <property type="evidence" value="ECO:0007669"/>
    <property type="project" value="InterPro"/>
</dbReference>
<dbReference type="CDD" id="cd00156">
    <property type="entry name" value="REC"/>
    <property type="match status" value="1"/>
</dbReference>
<accession>A0A2M7G5S8</accession>
<dbReference type="Pfam" id="PF00072">
    <property type="entry name" value="Response_reg"/>
    <property type="match status" value="1"/>
</dbReference>
<dbReference type="InterPro" id="IPR036097">
    <property type="entry name" value="HisK_dim/P_sf"/>
</dbReference>
<dbReference type="PANTHER" id="PTHR43065:SF42">
    <property type="entry name" value="TWO-COMPONENT SENSOR PPRA"/>
    <property type="match status" value="1"/>
</dbReference>
<dbReference type="Pfam" id="PF00512">
    <property type="entry name" value="HisKA"/>
    <property type="match status" value="1"/>
</dbReference>
<dbReference type="EC" id="2.7.13.3" evidence="2"/>
<sequence>MEFNYISLLSPVPEGFQFEKDLNFKQLRRQIFCLLCEKNPFEDQALLEKLTGLVILPGKQFTSRKLAPELMEWTVPEASLSNLKAWAAPLLELLKNNRDHRENAQISQLEAQRAVRDRSELVKEHQIFREQLIQENLERRHSEAALAKSEEKLHQSEKMRLVGQLAGGIAHDFNNRLTCIMVASELLESNFEADPENQTLIRMVIDSAQRAAELTEKLLTFARKQPTHSDRMDLHQTLQETVSLLSNTISRSIEIDLELRAKESIILGDYSQLQSAFLNLGINASHAMPEGGRLRISSQITELNEKACHHSLFELKPGKFIEIKFEDTGCGIAPELLERIFEPFFTTKDPGKGTGLGLAVVLGTVQEHQGAIKVESKLNQGTRFRLYFPLIESAYEPPIQTDYKRLQGKGRILIIDDEFILRESLRTLLIGLGYEVLCAENGSEGLELFRAAPESIDLVLLDRVMPVMDGKKTFYALRDVRPDLKIVLSSGNMDPFELEQMFSDGLSFFIQKPFQSAQLSHVLAKILNPTGKEAVQST</sequence>
<dbReference type="InterPro" id="IPR036890">
    <property type="entry name" value="HATPase_C_sf"/>
</dbReference>
<reference evidence="7 8" key="1">
    <citation type="submission" date="2017-09" db="EMBL/GenBank/DDBJ databases">
        <title>Depth-based differentiation of microbial function through sediment-hosted aquifers and enrichment of novel symbionts in the deep terrestrial subsurface.</title>
        <authorList>
            <person name="Probst A.J."/>
            <person name="Ladd B."/>
            <person name="Jarett J.K."/>
            <person name="Geller-Mcgrath D.E."/>
            <person name="Sieber C.M."/>
            <person name="Emerson J.B."/>
            <person name="Anantharaman K."/>
            <person name="Thomas B.C."/>
            <person name="Malmstrom R."/>
            <person name="Stieglmeier M."/>
            <person name="Klingl A."/>
            <person name="Woyke T."/>
            <person name="Ryan C.M."/>
            <person name="Banfield J.F."/>
        </authorList>
    </citation>
    <scope>NUCLEOTIDE SEQUENCE [LARGE SCALE GENOMIC DNA]</scope>
    <source>
        <strain evidence="7">CG17_big_fil_post_rev_8_21_14_2_50_48_46</strain>
    </source>
</reference>
<evidence type="ECO:0000313" key="8">
    <source>
        <dbReference type="Proteomes" id="UP000231019"/>
    </source>
</evidence>
<dbReference type="InterPro" id="IPR001789">
    <property type="entry name" value="Sig_transdc_resp-reg_receiver"/>
</dbReference>
<feature type="domain" description="Response regulatory" evidence="6">
    <location>
        <begin position="411"/>
        <end position="527"/>
    </location>
</feature>
<dbReference type="SUPFAM" id="SSF47384">
    <property type="entry name" value="Homodimeric domain of signal transducing histidine kinase"/>
    <property type="match status" value="1"/>
</dbReference>
<evidence type="ECO:0000256" key="3">
    <source>
        <dbReference type="ARBA" id="ARBA00022553"/>
    </source>
</evidence>
<dbReference type="InterPro" id="IPR005467">
    <property type="entry name" value="His_kinase_dom"/>
</dbReference>
<dbReference type="InterPro" id="IPR003661">
    <property type="entry name" value="HisK_dim/P_dom"/>
</dbReference>
<dbReference type="EMBL" id="PFFQ01000024">
    <property type="protein sequence ID" value="PIW17351.1"/>
    <property type="molecule type" value="Genomic_DNA"/>
</dbReference>
<dbReference type="SMART" id="SM00448">
    <property type="entry name" value="REC"/>
    <property type="match status" value="1"/>
</dbReference>
<evidence type="ECO:0000256" key="4">
    <source>
        <dbReference type="PROSITE-ProRule" id="PRU00169"/>
    </source>
</evidence>
<comment type="caution">
    <text evidence="7">The sequence shown here is derived from an EMBL/GenBank/DDBJ whole genome shotgun (WGS) entry which is preliminary data.</text>
</comment>
<comment type="catalytic activity">
    <reaction evidence="1">
        <text>ATP + protein L-histidine = ADP + protein N-phospho-L-histidine.</text>
        <dbReference type="EC" id="2.7.13.3"/>
    </reaction>
</comment>
<dbReference type="Gene3D" id="1.10.287.130">
    <property type="match status" value="1"/>
</dbReference>
<dbReference type="SUPFAM" id="SSF55874">
    <property type="entry name" value="ATPase domain of HSP90 chaperone/DNA topoisomerase II/histidine kinase"/>
    <property type="match status" value="1"/>
</dbReference>
<evidence type="ECO:0000259" key="5">
    <source>
        <dbReference type="PROSITE" id="PS50109"/>
    </source>
</evidence>
<organism evidence="7 8">
    <name type="scientific">bacterium (Candidatus Blackallbacteria) CG17_big_fil_post_rev_8_21_14_2_50_48_46</name>
    <dbReference type="NCBI Taxonomy" id="2014261"/>
    <lineage>
        <taxon>Bacteria</taxon>
        <taxon>Candidatus Blackallbacteria</taxon>
    </lineage>
</organism>
<dbReference type="Proteomes" id="UP000231019">
    <property type="component" value="Unassembled WGS sequence"/>
</dbReference>
<dbReference type="SMART" id="SM00387">
    <property type="entry name" value="HATPase_c"/>
    <property type="match status" value="1"/>
</dbReference>
<dbReference type="SUPFAM" id="SSF52172">
    <property type="entry name" value="CheY-like"/>
    <property type="match status" value="1"/>
</dbReference>
<dbReference type="PROSITE" id="PS50109">
    <property type="entry name" value="HIS_KIN"/>
    <property type="match status" value="1"/>
</dbReference>
<feature type="modified residue" description="4-aspartylphosphate" evidence="4">
    <location>
        <position position="462"/>
    </location>
</feature>
<dbReference type="Gene3D" id="3.30.565.10">
    <property type="entry name" value="Histidine kinase-like ATPase, C-terminal domain"/>
    <property type="match status" value="1"/>
</dbReference>
<dbReference type="CDD" id="cd00082">
    <property type="entry name" value="HisKA"/>
    <property type="match status" value="1"/>
</dbReference>
<protein>
    <recommendedName>
        <fullName evidence="2">histidine kinase</fullName>
        <ecNumber evidence="2">2.7.13.3</ecNumber>
    </recommendedName>
</protein>
<dbReference type="InterPro" id="IPR003594">
    <property type="entry name" value="HATPase_dom"/>
</dbReference>
<dbReference type="PANTHER" id="PTHR43065">
    <property type="entry name" value="SENSOR HISTIDINE KINASE"/>
    <property type="match status" value="1"/>
</dbReference>
<feature type="domain" description="Histidine kinase" evidence="5">
    <location>
        <begin position="168"/>
        <end position="392"/>
    </location>
</feature>
<dbReference type="InterPro" id="IPR004358">
    <property type="entry name" value="Sig_transdc_His_kin-like_C"/>
</dbReference>